<sequence>MLLPYEEKKNPPTDSMDAFALFSLYMVKALKVVFTSACREAMNSISTEQTQIELESTQLSLKEREEELNSGKDALAIEKQKCLKLCEEKQAVELEYDAVPLRQSLPSLRVTRLPWIKMWKIHVPPLRLWMLGLFRQGEVRTPAETAEAGGVKVETTGTKAVNEDDVTT</sequence>
<evidence type="ECO:0000313" key="3">
    <source>
        <dbReference type="Proteomes" id="UP001454036"/>
    </source>
</evidence>
<protein>
    <submittedName>
        <fullName evidence="2">Uncharacterized protein</fullName>
    </submittedName>
</protein>
<proteinExistence type="predicted"/>
<reference evidence="2 3" key="1">
    <citation type="submission" date="2024-01" db="EMBL/GenBank/DDBJ databases">
        <title>The complete chloroplast genome sequence of Lithospermum erythrorhizon: insights into the phylogenetic relationship among Boraginaceae species and the maternal lineages of purple gromwells.</title>
        <authorList>
            <person name="Okada T."/>
            <person name="Watanabe K."/>
        </authorList>
    </citation>
    <scope>NUCLEOTIDE SEQUENCE [LARGE SCALE GENOMIC DNA]</scope>
</reference>
<comment type="caution">
    <text evidence="2">The sequence shown here is derived from an EMBL/GenBank/DDBJ whole genome shotgun (WGS) entry which is preliminary data.</text>
</comment>
<name>A0AAV3QX64_LITER</name>
<organism evidence="2 3">
    <name type="scientific">Lithospermum erythrorhizon</name>
    <name type="common">Purple gromwell</name>
    <name type="synonym">Lithospermum officinale var. erythrorhizon</name>
    <dbReference type="NCBI Taxonomy" id="34254"/>
    <lineage>
        <taxon>Eukaryota</taxon>
        <taxon>Viridiplantae</taxon>
        <taxon>Streptophyta</taxon>
        <taxon>Embryophyta</taxon>
        <taxon>Tracheophyta</taxon>
        <taxon>Spermatophyta</taxon>
        <taxon>Magnoliopsida</taxon>
        <taxon>eudicotyledons</taxon>
        <taxon>Gunneridae</taxon>
        <taxon>Pentapetalae</taxon>
        <taxon>asterids</taxon>
        <taxon>lamiids</taxon>
        <taxon>Boraginales</taxon>
        <taxon>Boraginaceae</taxon>
        <taxon>Boraginoideae</taxon>
        <taxon>Lithospermeae</taxon>
        <taxon>Lithospermum</taxon>
    </lineage>
</organism>
<dbReference type="Proteomes" id="UP001454036">
    <property type="component" value="Unassembled WGS sequence"/>
</dbReference>
<gene>
    <name evidence="2" type="ORF">LIER_22497</name>
</gene>
<keyword evidence="3" id="KW-1185">Reference proteome</keyword>
<evidence type="ECO:0000256" key="1">
    <source>
        <dbReference type="SAM" id="MobiDB-lite"/>
    </source>
</evidence>
<evidence type="ECO:0000313" key="2">
    <source>
        <dbReference type="EMBL" id="GAA0167608.1"/>
    </source>
</evidence>
<feature type="region of interest" description="Disordered" evidence="1">
    <location>
        <begin position="145"/>
        <end position="168"/>
    </location>
</feature>
<dbReference type="EMBL" id="BAABME010006154">
    <property type="protein sequence ID" value="GAA0167608.1"/>
    <property type="molecule type" value="Genomic_DNA"/>
</dbReference>
<accession>A0AAV3QX64</accession>
<dbReference type="AlphaFoldDB" id="A0AAV3QX64"/>